<name>A0A1M5G7G7_9FLAO</name>
<sequence length="76" mass="8944">MNYFFTRNSKISKSPGDWGSKHIQYEKQILDDYGMHRNGNYYEHIIPDITVSKQDNFNDLLADKNVQEAISFISKK</sequence>
<organism evidence="1 2">
    <name type="scientific">Chryseobacterium vrystaatense</name>
    <dbReference type="NCBI Taxonomy" id="307480"/>
    <lineage>
        <taxon>Bacteria</taxon>
        <taxon>Pseudomonadati</taxon>
        <taxon>Bacteroidota</taxon>
        <taxon>Flavobacteriia</taxon>
        <taxon>Flavobacteriales</taxon>
        <taxon>Weeksellaceae</taxon>
        <taxon>Chryseobacterium group</taxon>
        <taxon>Chryseobacterium</taxon>
    </lineage>
</organism>
<evidence type="ECO:0000313" key="2">
    <source>
        <dbReference type="Proteomes" id="UP000184108"/>
    </source>
</evidence>
<reference evidence="2" key="1">
    <citation type="submission" date="2016-11" db="EMBL/GenBank/DDBJ databases">
        <authorList>
            <person name="Varghese N."/>
            <person name="Submissions S."/>
        </authorList>
    </citation>
    <scope>NUCLEOTIDE SEQUENCE [LARGE SCALE GENOMIC DNA]</scope>
    <source>
        <strain evidence="2">YR203</strain>
    </source>
</reference>
<proteinExistence type="predicted"/>
<evidence type="ECO:0000313" key="1">
    <source>
        <dbReference type="EMBL" id="SHF99717.1"/>
    </source>
</evidence>
<dbReference type="Proteomes" id="UP000184108">
    <property type="component" value="Unassembled WGS sequence"/>
</dbReference>
<dbReference type="AlphaFoldDB" id="A0A1M5G7G7"/>
<dbReference type="EMBL" id="FQVE01000004">
    <property type="protein sequence ID" value="SHF99717.1"/>
    <property type="molecule type" value="Genomic_DNA"/>
</dbReference>
<accession>A0A1M5G7G7</accession>
<gene>
    <name evidence="1" type="ORF">SAMN02787073_3261</name>
</gene>
<dbReference type="RefSeq" id="WP_073174535.1">
    <property type="nucleotide sequence ID" value="NZ_FQVE01000004.1"/>
</dbReference>
<protein>
    <submittedName>
        <fullName evidence="1">Uncharacterized protein</fullName>
    </submittedName>
</protein>